<reference evidence="2 3" key="1">
    <citation type="submission" date="2018-07" db="EMBL/GenBank/DDBJ databases">
        <title>Genomic Encyclopedia of Archaeal and Bacterial Type Strains, Phase II (KMG-II): from individual species to whole genera.</title>
        <authorList>
            <person name="Goeker M."/>
        </authorList>
    </citation>
    <scope>NUCLEOTIDE SEQUENCE [LARGE SCALE GENOMIC DNA]</scope>
    <source>
        <strain evidence="2 3">DSM 25795</strain>
    </source>
</reference>
<proteinExistence type="predicted"/>
<comment type="caution">
    <text evidence="2">The sequence shown here is derived from an EMBL/GenBank/DDBJ whole genome shotgun (WGS) entry which is preliminary data.</text>
</comment>
<gene>
    <name evidence="2" type="ORF">BD847_0449</name>
</gene>
<name>A0A3D9FZZ9_9FLAO</name>
<sequence length="96" mass="11170">MVIFYNFTKKYSITVWELGTLILKFHTFGDLYLNKMKAFKILIMILAIGVALYEQVSEEKNIYVMIIAIVVFMYGMMQLSAKTPSKNQDKDEQDAE</sequence>
<accession>A0A3D9FZZ9</accession>
<protein>
    <submittedName>
        <fullName evidence="2">Uncharacterized protein</fullName>
    </submittedName>
</protein>
<organism evidence="2 3">
    <name type="scientific">Flavobacterium cutihirudinis</name>
    <dbReference type="NCBI Taxonomy" id="1265740"/>
    <lineage>
        <taxon>Bacteria</taxon>
        <taxon>Pseudomonadati</taxon>
        <taxon>Bacteroidota</taxon>
        <taxon>Flavobacteriia</taxon>
        <taxon>Flavobacteriales</taxon>
        <taxon>Flavobacteriaceae</taxon>
        <taxon>Flavobacterium</taxon>
    </lineage>
</organism>
<dbReference type="EMBL" id="QRDQ01000007">
    <property type="protein sequence ID" value="RED26530.1"/>
    <property type="molecule type" value="Genomic_DNA"/>
</dbReference>
<keyword evidence="3" id="KW-1185">Reference proteome</keyword>
<evidence type="ECO:0000313" key="3">
    <source>
        <dbReference type="Proteomes" id="UP000257004"/>
    </source>
</evidence>
<dbReference type="AlphaFoldDB" id="A0A3D9FZZ9"/>
<feature type="transmembrane region" description="Helical" evidence="1">
    <location>
        <begin position="62"/>
        <end position="81"/>
    </location>
</feature>
<evidence type="ECO:0000256" key="1">
    <source>
        <dbReference type="SAM" id="Phobius"/>
    </source>
</evidence>
<keyword evidence="1" id="KW-0472">Membrane</keyword>
<keyword evidence="1" id="KW-1133">Transmembrane helix</keyword>
<evidence type="ECO:0000313" key="2">
    <source>
        <dbReference type="EMBL" id="RED26530.1"/>
    </source>
</evidence>
<dbReference type="Proteomes" id="UP000257004">
    <property type="component" value="Unassembled WGS sequence"/>
</dbReference>
<feature type="transmembrane region" description="Helical" evidence="1">
    <location>
        <begin position="38"/>
        <end position="56"/>
    </location>
</feature>
<keyword evidence="1" id="KW-0812">Transmembrane</keyword>